<evidence type="ECO:0000256" key="2">
    <source>
        <dbReference type="ARBA" id="ARBA00022452"/>
    </source>
</evidence>
<evidence type="ECO:0000256" key="4">
    <source>
        <dbReference type="SAM" id="SignalP"/>
    </source>
</evidence>
<keyword evidence="2" id="KW-0812">Transmembrane</keyword>
<evidence type="ECO:0000259" key="6">
    <source>
        <dbReference type="Pfam" id="PF07244"/>
    </source>
</evidence>
<dbReference type="Pfam" id="PF01103">
    <property type="entry name" value="Omp85"/>
    <property type="match status" value="1"/>
</dbReference>
<organism evidence="7 8">
    <name type="scientific">Aerophototrophica crusticola</name>
    <dbReference type="NCBI Taxonomy" id="1709002"/>
    <lineage>
        <taxon>Bacteria</taxon>
        <taxon>Pseudomonadati</taxon>
        <taxon>Pseudomonadota</taxon>
        <taxon>Alphaproteobacteria</taxon>
        <taxon>Rhodospirillales</taxon>
        <taxon>Rhodospirillaceae</taxon>
        <taxon>Aerophototrophica</taxon>
    </lineage>
</organism>
<dbReference type="EMBL" id="CP051775">
    <property type="protein sequence ID" value="QJE73769.1"/>
    <property type="molecule type" value="Genomic_DNA"/>
</dbReference>
<keyword evidence="4" id="KW-0732">Signal</keyword>
<feature type="domain" description="POTRA" evidence="6">
    <location>
        <begin position="222"/>
        <end position="295"/>
    </location>
</feature>
<name>A0A858R844_9PROT</name>
<dbReference type="GO" id="GO:0019867">
    <property type="term" value="C:outer membrane"/>
    <property type="evidence" value="ECO:0007669"/>
    <property type="project" value="InterPro"/>
</dbReference>
<dbReference type="AlphaFoldDB" id="A0A858R844"/>
<feature type="domain" description="Bacterial surface antigen (D15)" evidence="5">
    <location>
        <begin position="322"/>
        <end position="625"/>
    </location>
</feature>
<keyword evidence="8" id="KW-1185">Reference proteome</keyword>
<proteinExistence type="predicted"/>
<evidence type="ECO:0000256" key="3">
    <source>
        <dbReference type="ARBA" id="ARBA00023136"/>
    </source>
</evidence>
<dbReference type="PANTHER" id="PTHR12815:SF42">
    <property type="entry name" value="BACTERIAL SURFACE ANTIGEN (D15) DOMAIN-CONTAINING PROTEIN"/>
    <property type="match status" value="1"/>
</dbReference>
<gene>
    <name evidence="7" type="ORF">HHL28_12295</name>
</gene>
<sequence>MKLSMFRRRPALLALAACLAPALACPAPAQEPPAPAPADETADSPAEATPYTVAIKGVEEHDQLTTLLEEVSRLVALREQPPPSPVGLRRRAEADRERLAAALRSAGYFDAVMDIDVDVETSPALVTITIEEGPRYTVSSVRLEDAKGQPLPTDVLKAEDLGLGKGAPARGPDVLAAEDRITPRFAERGYAYARVVDRRLVVDHIARTMDVTFQVDPGLPIKYGDLSIQGLEDVEAKAVRRRIPWKPGDPYRPLQLEEAREDLAELGVFSSVRLRLADQPMPDGTAPVEVIVQERDMRFIGFGATYGTDDGFGANAYWGHRNLLGGAENFRVGATIAGIGRNSTTDAGEFDYDLTATYREPDFLSRNQSLTLSSSAVLEHPDAYRRKALVLSGIVERPISDDITASLGVTFEQSQVTENEQRTNNTLFGIPAALTIDKSNDLLNATSGWRFSAAATPYLAAFGDSSSFTIARFQGSAYLGLGDTDNYVLAGRAVYGFIVGGGLLDVPADKRFYAGGGGSIRGYGYQKVGPRDAENDPQGGLSLFEASIEMRIKVAENIGIVPFIDAGNVYESEYPSLSDGLRYGAGIGVRYYTPVGPIRVDAAVPLRRQSGDNSFQLYVSIGQAF</sequence>
<dbReference type="Gene3D" id="3.10.20.310">
    <property type="entry name" value="membrane protein fhac"/>
    <property type="match status" value="2"/>
</dbReference>
<evidence type="ECO:0000313" key="7">
    <source>
        <dbReference type="EMBL" id="QJE73769.1"/>
    </source>
</evidence>
<reference evidence="7" key="1">
    <citation type="submission" date="2020-04" db="EMBL/GenBank/DDBJ databases">
        <title>A desert anoxygenic phototrophic bacterium fixes CO2 using RubisCO under aerobic conditions.</title>
        <authorList>
            <person name="Tang K."/>
        </authorList>
    </citation>
    <scope>NUCLEOTIDE SEQUENCE [LARGE SCALE GENOMIC DNA]</scope>
    <source>
        <strain evidence="7">MIMtkB3</strain>
    </source>
</reference>
<dbReference type="InterPro" id="IPR010827">
    <property type="entry name" value="BamA/TamA_POTRA"/>
</dbReference>
<keyword evidence="3" id="KW-0472">Membrane</keyword>
<keyword evidence="2" id="KW-1134">Transmembrane beta strand</keyword>
<dbReference type="Gene3D" id="2.40.160.50">
    <property type="entry name" value="membrane protein fhac: a member of the omp85/tpsb transporter family"/>
    <property type="match status" value="1"/>
</dbReference>
<feature type="chain" id="PRO_5032541850" evidence="4">
    <location>
        <begin position="30"/>
        <end position="625"/>
    </location>
</feature>
<comment type="subcellular location">
    <subcellularLocation>
        <location evidence="1">Membrane</location>
    </subcellularLocation>
</comment>
<dbReference type="Proteomes" id="UP000501891">
    <property type="component" value="Chromosome"/>
</dbReference>
<dbReference type="KEGG" id="acru:HHL28_12295"/>
<dbReference type="Pfam" id="PF07244">
    <property type="entry name" value="POTRA"/>
    <property type="match status" value="1"/>
</dbReference>
<feature type="signal peptide" evidence="4">
    <location>
        <begin position="1"/>
        <end position="29"/>
    </location>
</feature>
<dbReference type="InterPro" id="IPR039910">
    <property type="entry name" value="D15-like"/>
</dbReference>
<evidence type="ECO:0000259" key="5">
    <source>
        <dbReference type="Pfam" id="PF01103"/>
    </source>
</evidence>
<protein>
    <submittedName>
        <fullName evidence="7">Outer membrane protein assembly factor</fullName>
    </submittedName>
</protein>
<dbReference type="PANTHER" id="PTHR12815">
    <property type="entry name" value="SORTING AND ASSEMBLY MACHINERY SAMM50 PROTEIN FAMILY MEMBER"/>
    <property type="match status" value="1"/>
</dbReference>
<accession>A0A858R844</accession>
<evidence type="ECO:0000256" key="1">
    <source>
        <dbReference type="ARBA" id="ARBA00004370"/>
    </source>
</evidence>
<evidence type="ECO:0000313" key="8">
    <source>
        <dbReference type="Proteomes" id="UP000501891"/>
    </source>
</evidence>
<dbReference type="InterPro" id="IPR000184">
    <property type="entry name" value="Bac_surfAg_D15"/>
</dbReference>